<keyword evidence="18" id="KW-0031">Aminopeptidase</keyword>
<feature type="active site" description="Proton donor" evidence="13">
    <location>
        <position position="392"/>
    </location>
</feature>
<dbReference type="Gene3D" id="3.30.2010.30">
    <property type="match status" value="1"/>
</dbReference>
<organism evidence="18 19">
    <name type="scientific">[Candida] railenensis</name>
    <dbReference type="NCBI Taxonomy" id="45579"/>
    <lineage>
        <taxon>Eukaryota</taxon>
        <taxon>Fungi</taxon>
        <taxon>Dikarya</taxon>
        <taxon>Ascomycota</taxon>
        <taxon>Saccharomycotina</taxon>
        <taxon>Pichiomycetes</taxon>
        <taxon>Debaryomycetaceae</taxon>
        <taxon>Kurtzmaniella</taxon>
    </lineage>
</organism>
<dbReference type="GO" id="GO:0006508">
    <property type="term" value="P:proteolysis"/>
    <property type="evidence" value="ECO:0007669"/>
    <property type="project" value="UniProtKB-KW"/>
</dbReference>
<dbReference type="PANTHER" id="PTHR45726">
    <property type="entry name" value="LEUKOTRIENE A-4 HYDROLASE"/>
    <property type="match status" value="1"/>
</dbReference>
<dbReference type="Gene3D" id="2.60.40.1730">
    <property type="entry name" value="tricorn interacting facor f3 domain"/>
    <property type="match status" value="1"/>
</dbReference>
<evidence type="ECO:0000256" key="15">
    <source>
        <dbReference type="PIRSR" id="PIRSR612777-3"/>
    </source>
</evidence>
<evidence type="ECO:0000256" key="10">
    <source>
        <dbReference type="ARBA" id="ARBA00022833"/>
    </source>
</evidence>
<dbReference type="AlphaFoldDB" id="A0A9P0VWW2"/>
<evidence type="ECO:0000256" key="9">
    <source>
        <dbReference type="ARBA" id="ARBA00022801"/>
    </source>
</evidence>
<dbReference type="Pfam" id="PF17900">
    <property type="entry name" value="Peptidase_M1_N"/>
    <property type="match status" value="1"/>
</dbReference>
<protein>
    <recommendedName>
        <fullName evidence="16">Leukotriene A(4) hydrolase</fullName>
        <shortName evidence="16">LTA-4 hydrolase</shortName>
        <ecNumber evidence="16">3.3.2.10</ecNumber>
        <ecNumber evidence="16">3.4.11.-</ecNumber>
    </recommendedName>
</protein>
<dbReference type="PANTHER" id="PTHR45726:SF3">
    <property type="entry name" value="LEUKOTRIENE A-4 HYDROLASE"/>
    <property type="match status" value="1"/>
</dbReference>
<evidence type="ECO:0000259" key="17">
    <source>
        <dbReference type="SMART" id="SM01263"/>
    </source>
</evidence>
<dbReference type="Gene3D" id="1.10.390.10">
    <property type="entry name" value="Neutral Protease Domain 2"/>
    <property type="match status" value="1"/>
</dbReference>
<evidence type="ECO:0000256" key="2">
    <source>
        <dbReference type="ARBA" id="ARBA00002142"/>
    </source>
</evidence>
<dbReference type="GO" id="GO:0008270">
    <property type="term" value="F:zinc ion binding"/>
    <property type="evidence" value="ECO:0007669"/>
    <property type="project" value="InterPro"/>
</dbReference>
<dbReference type="FunFam" id="2.60.40.1730:FF:000004">
    <property type="entry name" value="Leukotriene A(4) hydrolase"/>
    <property type="match status" value="1"/>
</dbReference>
<comment type="similarity">
    <text evidence="5 16">Belongs to the peptidase M1 family.</text>
</comment>
<keyword evidence="19" id="KW-1185">Reference proteome</keyword>
<dbReference type="EC" id="3.4.11.-" evidence="16"/>
<dbReference type="InterPro" id="IPR001930">
    <property type="entry name" value="Peptidase_M1"/>
</dbReference>
<dbReference type="GO" id="GO:0008237">
    <property type="term" value="F:metallopeptidase activity"/>
    <property type="evidence" value="ECO:0007669"/>
    <property type="project" value="UniProtKB-KW"/>
</dbReference>
<dbReference type="OrthoDB" id="79562at2759"/>
<evidence type="ECO:0000256" key="6">
    <source>
        <dbReference type="ARBA" id="ARBA00022490"/>
    </source>
</evidence>
<evidence type="ECO:0000313" key="18">
    <source>
        <dbReference type="EMBL" id="CAH2350865.1"/>
    </source>
</evidence>
<dbReference type="Proteomes" id="UP000837801">
    <property type="component" value="Unassembled WGS sequence"/>
</dbReference>
<dbReference type="EC" id="3.3.2.10" evidence="16"/>
<accession>A0A9P0VWW2</accession>
<dbReference type="InterPro" id="IPR027268">
    <property type="entry name" value="Peptidase_M4/M1_CTD_sf"/>
</dbReference>
<comment type="caution">
    <text evidence="18">The sequence shown here is derived from an EMBL/GenBank/DDBJ whole genome shotgun (WGS) entry which is preliminary data.</text>
</comment>
<dbReference type="Pfam" id="PF09127">
    <property type="entry name" value="Leuk-A4-hydro_C"/>
    <property type="match status" value="1"/>
</dbReference>
<feature type="domain" description="Peptidase M1 leukotriene A4 hydrolase/aminopeptidase C-terminal" evidence="17">
    <location>
        <begin position="475"/>
        <end position="626"/>
    </location>
</feature>
<reference evidence="18" key="1">
    <citation type="submission" date="2022-03" db="EMBL/GenBank/DDBJ databases">
        <authorList>
            <person name="Legras J.-L."/>
            <person name="Devillers H."/>
            <person name="Grondin C."/>
        </authorList>
    </citation>
    <scope>NUCLEOTIDE SEQUENCE</scope>
    <source>
        <strain evidence="18">CLIB 1423</strain>
    </source>
</reference>
<dbReference type="InterPro" id="IPR014782">
    <property type="entry name" value="Peptidase_M1_dom"/>
</dbReference>
<keyword evidence="7 16" id="KW-0645">Protease</keyword>
<dbReference type="CDD" id="cd09599">
    <property type="entry name" value="M1_LTA4H"/>
    <property type="match status" value="1"/>
</dbReference>
<dbReference type="GO" id="GO:0005829">
    <property type="term" value="C:cytosol"/>
    <property type="evidence" value="ECO:0007669"/>
    <property type="project" value="TreeGrafter"/>
</dbReference>
<dbReference type="NCBIfam" id="TIGR02411">
    <property type="entry name" value="leuko_A4_hydro"/>
    <property type="match status" value="1"/>
</dbReference>
<dbReference type="GO" id="GO:0004301">
    <property type="term" value="F:epoxide hydrolase activity"/>
    <property type="evidence" value="ECO:0007669"/>
    <property type="project" value="UniProtKB-EC"/>
</dbReference>
<evidence type="ECO:0000256" key="7">
    <source>
        <dbReference type="ARBA" id="ARBA00022670"/>
    </source>
</evidence>
<evidence type="ECO:0000256" key="16">
    <source>
        <dbReference type="RuleBase" id="RU361141"/>
    </source>
</evidence>
<dbReference type="Pfam" id="PF01433">
    <property type="entry name" value="Peptidase_M1"/>
    <property type="match status" value="1"/>
</dbReference>
<dbReference type="InterPro" id="IPR045357">
    <property type="entry name" value="Aminopeptidase_N-like_N"/>
</dbReference>
<sequence>MKLTRKIRLDPSTNSNYAEFNVKHATLDIKVHFDSKKIAGKVIYKLSAKRPNTTEIILDSSYLEIVKIWINDLPTDNYKLGARKYSALGNALSIALPTTYNDDFTLTIQFATTSQCTALQFLDREATDGKTAPYLFSQCQPIHARSMFPCFDTPAVKSSYTMLADSSYFTLMSGRLQEAKKDGKWHFEQPVPIPSYLVAIASGDIESEPIGPRSRIYSEKPGLQNCKWEFEQDTENFIKIAEKLIFEYEWLKFDALVLPSSFPYGGMENPNITFVTPTLISKDRSQVKVMAHELAHSWSGNLVTNSSWEHFWLNEGWTVYLERRILGRVAAANAKEDGRSNYEEVGEQTRHFASIIGWNALVESCKASNFTSLIWDLSNGADPDAAFSRIPYEKGFNFIFYLETILGGTKEFDPFIPHYFKQFQYKSLDSFEFIDALYDFFKKDSKKKEILDSVDWDTWLYEEGLPPVLPQFDTTLADECYKLANKWIEQSSRGNYDFSEVDIATFDSSQHVLFLETLEGKLAKSDNTVDLVGQLQRAYPFYSQSSNGEVKSRWSSLTIKFGNFSSSDESIELFANWLGTVGRMKFVRPGYRLLRDYVSEEFAISTFRRFEKSYHPICWAMVKSDLKL</sequence>
<feature type="binding site" evidence="14">
    <location>
        <begin position="263"/>
        <end position="268"/>
    </location>
    <ligand>
        <name>a peptide</name>
        <dbReference type="ChEBI" id="CHEBI:60466"/>
    </ligand>
</feature>
<dbReference type="InterPro" id="IPR034015">
    <property type="entry name" value="M1_LTA4H"/>
</dbReference>
<name>A0A9P0VWW2_9ASCO</name>
<dbReference type="GO" id="GO:0004177">
    <property type="term" value="F:aminopeptidase activity"/>
    <property type="evidence" value="ECO:0007669"/>
    <property type="project" value="UniProtKB-KW"/>
</dbReference>
<dbReference type="SMART" id="SM01263">
    <property type="entry name" value="Leuk-A4-hydro_C"/>
    <property type="match status" value="1"/>
</dbReference>
<dbReference type="InterPro" id="IPR042097">
    <property type="entry name" value="Aminopeptidase_N-like_N_sf"/>
</dbReference>
<dbReference type="InterPro" id="IPR038502">
    <property type="entry name" value="M1_LTA-4_hydro/amino_C_sf"/>
</dbReference>
<evidence type="ECO:0000256" key="4">
    <source>
        <dbReference type="ARBA" id="ARBA00004496"/>
    </source>
</evidence>
<evidence type="ECO:0000256" key="5">
    <source>
        <dbReference type="ARBA" id="ARBA00010136"/>
    </source>
</evidence>
<keyword evidence="9 16" id="KW-0378">Hydrolase</keyword>
<dbReference type="FunFam" id="1.10.390.10:FF:000009">
    <property type="entry name" value="Leukotriene A(4) hydrolase"/>
    <property type="match status" value="1"/>
</dbReference>
<dbReference type="GO" id="GO:0005634">
    <property type="term" value="C:nucleus"/>
    <property type="evidence" value="ECO:0007669"/>
    <property type="project" value="UniProtKB-SubCell"/>
</dbReference>
<dbReference type="FunFam" id="3.30.2010.30:FF:000001">
    <property type="entry name" value="Leukotriene A(4) hydrolase"/>
    <property type="match status" value="1"/>
</dbReference>
<dbReference type="InterPro" id="IPR016024">
    <property type="entry name" value="ARM-type_fold"/>
</dbReference>
<dbReference type="FunFam" id="1.25.40.320:FF:000001">
    <property type="entry name" value="Leukotriene A(4) hydrolase"/>
    <property type="match status" value="1"/>
</dbReference>
<evidence type="ECO:0000256" key="14">
    <source>
        <dbReference type="PIRSR" id="PIRSR612777-2"/>
    </source>
</evidence>
<keyword evidence="6 16" id="KW-0963">Cytoplasm</keyword>
<evidence type="ECO:0000256" key="11">
    <source>
        <dbReference type="ARBA" id="ARBA00023049"/>
    </source>
</evidence>
<dbReference type="InterPro" id="IPR015211">
    <property type="entry name" value="Peptidase_M1_C"/>
</dbReference>
<dbReference type="PRINTS" id="PR00756">
    <property type="entry name" value="ALADIPTASE"/>
</dbReference>
<dbReference type="SUPFAM" id="SSF63737">
    <property type="entry name" value="Leukotriene A4 hydrolase N-terminal domain"/>
    <property type="match status" value="1"/>
</dbReference>
<evidence type="ECO:0000256" key="8">
    <source>
        <dbReference type="ARBA" id="ARBA00022723"/>
    </source>
</evidence>
<feature type="binding site" evidence="15">
    <location>
        <position position="315"/>
    </location>
    <ligand>
        <name>Zn(2+)</name>
        <dbReference type="ChEBI" id="CHEBI:29105"/>
        <note>catalytic</note>
    </ligand>
</feature>
<feature type="binding site" evidence="14">
    <location>
        <begin position="583"/>
        <end position="585"/>
    </location>
    <ligand>
        <name>a peptide</name>
        <dbReference type="ChEBI" id="CHEBI:60466"/>
    </ligand>
</feature>
<dbReference type="EMBL" id="CAKXYY010000002">
    <property type="protein sequence ID" value="CAH2350865.1"/>
    <property type="molecule type" value="Genomic_DNA"/>
</dbReference>
<dbReference type="SUPFAM" id="SSF48371">
    <property type="entry name" value="ARM repeat"/>
    <property type="match status" value="1"/>
</dbReference>
<dbReference type="InterPro" id="IPR049980">
    <property type="entry name" value="LTA4H_cat"/>
</dbReference>
<evidence type="ECO:0000313" key="19">
    <source>
        <dbReference type="Proteomes" id="UP000837801"/>
    </source>
</evidence>
<proteinExistence type="inferred from homology"/>
<dbReference type="Gene3D" id="1.25.40.320">
    <property type="entry name" value="Peptidase M1, leukotriene A4 hydrolase/aminopeptidase C-terminal domain"/>
    <property type="match status" value="1"/>
</dbReference>
<keyword evidence="12" id="KW-0539">Nucleus</keyword>
<feature type="active site" description="Proton acceptor" evidence="13">
    <location>
        <position position="293"/>
    </location>
</feature>
<dbReference type="InterPro" id="IPR012777">
    <property type="entry name" value="LTA4H"/>
</dbReference>
<evidence type="ECO:0000256" key="12">
    <source>
        <dbReference type="ARBA" id="ARBA00023242"/>
    </source>
</evidence>
<feature type="binding site" evidence="15">
    <location>
        <position position="296"/>
    </location>
    <ligand>
        <name>Zn(2+)</name>
        <dbReference type="ChEBI" id="CHEBI:29105"/>
        <note>catalytic</note>
    </ligand>
</feature>
<evidence type="ECO:0000256" key="3">
    <source>
        <dbReference type="ARBA" id="ARBA00004123"/>
    </source>
</evidence>
<comment type="catalytic activity">
    <reaction evidence="1 16">
        <text>an epoxide + H2O = an ethanediol</text>
        <dbReference type="Rhea" id="RHEA:19037"/>
        <dbReference type="ChEBI" id="CHEBI:15377"/>
        <dbReference type="ChEBI" id="CHEBI:32955"/>
        <dbReference type="ChEBI" id="CHEBI:140594"/>
        <dbReference type="EC" id="3.3.2.10"/>
    </reaction>
</comment>
<feature type="binding site" evidence="14">
    <location>
        <begin position="138"/>
        <end position="140"/>
    </location>
    <ligand>
        <name>a peptide</name>
        <dbReference type="ChEBI" id="CHEBI:60466"/>
    </ligand>
</feature>
<gene>
    <name evidence="18" type="ORF">CLIB1423_02S06898</name>
</gene>
<evidence type="ECO:0000256" key="13">
    <source>
        <dbReference type="PIRSR" id="PIRSR612777-1"/>
    </source>
</evidence>
<evidence type="ECO:0000256" key="1">
    <source>
        <dbReference type="ARBA" id="ARBA00001268"/>
    </source>
</evidence>
<comment type="function">
    <text evidence="2">Aminopeptidase that preferentially cleaves di- and tripeptides. Also has low epoxide hydrolase activity (in vitro). Can hydrolyze the epoxide leukotriene LTA(4) but it forms preferentially 5,6-dihydroxy-7,9,11,14-eicosatetraenoic acid rather than the cytokine leukotriene B(4) as the product compared to the homologous mammalian enzyme (in vitro).</text>
</comment>
<keyword evidence="10 15" id="KW-0862">Zinc</keyword>
<comment type="subcellular location">
    <subcellularLocation>
        <location evidence="4 16">Cytoplasm</location>
    </subcellularLocation>
    <subcellularLocation>
        <location evidence="3">Nucleus</location>
    </subcellularLocation>
</comment>
<dbReference type="SUPFAM" id="SSF55486">
    <property type="entry name" value="Metalloproteases ('zincins'), catalytic domain"/>
    <property type="match status" value="1"/>
</dbReference>
<feature type="binding site" evidence="15">
    <location>
        <position position="292"/>
    </location>
    <ligand>
        <name>Zn(2+)</name>
        <dbReference type="ChEBI" id="CHEBI:29105"/>
        <note>catalytic</note>
    </ligand>
</feature>
<comment type="cofactor">
    <cofactor evidence="15 16">
        <name>Zn(2+)</name>
        <dbReference type="ChEBI" id="CHEBI:29105"/>
    </cofactor>
    <text evidence="15 16">Binds 1 zinc ion per subunit.</text>
</comment>
<keyword evidence="8 15" id="KW-0479">Metal-binding</keyword>
<keyword evidence="11 16" id="KW-0482">Metalloprotease</keyword>